<dbReference type="Proteomes" id="UP000449710">
    <property type="component" value="Unassembled WGS sequence"/>
</dbReference>
<organism evidence="1 2">
    <name type="scientific">Isachenkonia alkalipeptolytica</name>
    <dbReference type="NCBI Taxonomy" id="2565777"/>
    <lineage>
        <taxon>Bacteria</taxon>
        <taxon>Bacillati</taxon>
        <taxon>Bacillota</taxon>
        <taxon>Clostridia</taxon>
        <taxon>Eubacteriales</taxon>
        <taxon>Clostridiaceae</taxon>
        <taxon>Isachenkonia</taxon>
    </lineage>
</organism>
<gene>
    <name evidence="1" type="ORF">ISALK_06365</name>
</gene>
<reference evidence="1 2" key="1">
    <citation type="submission" date="2019-04" db="EMBL/GenBank/DDBJ databases">
        <title>Isachenkonia alkalipeptolytica gen. nov. sp. nov. a new anaerobic, alkiliphilic organothrophic bacterium capable to reduce synthesized ferrihydrite isolated from a soda lake.</title>
        <authorList>
            <person name="Toshchakov S.V."/>
            <person name="Zavarzina D.G."/>
            <person name="Zhilina T.N."/>
            <person name="Kostrikina N.A."/>
            <person name="Kublanov I.V."/>
        </authorList>
    </citation>
    <scope>NUCLEOTIDE SEQUENCE [LARGE SCALE GENOMIC DNA]</scope>
    <source>
        <strain evidence="1 2">Z-1701</strain>
    </source>
</reference>
<sequence length="266" mass="31342">MKVSVESLKNAVIEKKNQLSYINLDEDNKYQGWTHDFGLVLPDKKKMELNLHDTSDRFLLFVLASSWSRTGQWENATFFVTYLKEQKKHHVEHWLDEKFVEEEKKNSKNAAKYATAHYEGIVSRRKISFRVDFYDSCMVLAKNWNRIEEHLERSELSNDYRIFIEYISNVKGLGARENKMKIKIPLILRELRCQGVYKHIPGEFCCVTDKRVIDAAKKMGMNELKNNTLINIIKSSETIYDNFGDLYDIPLFAYEDLIEKSKEGEF</sequence>
<dbReference type="AlphaFoldDB" id="A0AA44BF16"/>
<accession>A0AA44BF16</accession>
<dbReference type="EMBL" id="SUMG01000006">
    <property type="protein sequence ID" value="NBG88121.1"/>
    <property type="molecule type" value="Genomic_DNA"/>
</dbReference>
<evidence type="ECO:0000313" key="2">
    <source>
        <dbReference type="Proteomes" id="UP000449710"/>
    </source>
</evidence>
<comment type="caution">
    <text evidence="1">The sequence shown here is derived from an EMBL/GenBank/DDBJ whole genome shotgun (WGS) entry which is preliminary data.</text>
</comment>
<name>A0AA44BF16_9CLOT</name>
<evidence type="ECO:0000313" key="1">
    <source>
        <dbReference type="EMBL" id="NBG88121.1"/>
    </source>
</evidence>
<proteinExistence type="predicted"/>
<protein>
    <submittedName>
        <fullName evidence="1">Uncharacterized protein</fullName>
    </submittedName>
</protein>
<keyword evidence="2" id="KW-1185">Reference proteome</keyword>
<dbReference type="RefSeq" id="WP_160720321.1">
    <property type="nucleotide sequence ID" value="NZ_SUMG01000006.1"/>
</dbReference>